<dbReference type="EMBL" id="OIVN01006405">
    <property type="protein sequence ID" value="SPD32482.1"/>
    <property type="molecule type" value="Genomic_DNA"/>
</dbReference>
<sequence length="186" mass="19861">MPSTAKPSATFFVGHHLHGSTWGFAQTTTTTLLYSWEVDSGGFLEDSKKSSGGGGLGETPGGAVEVVVDEEGGGGLGSGRHRFGQWLIWIKMGGNGRYLNWSDDNNRNALFPVLKRLELNDMEILEEWKDAEELTTGEGEVFPCLEELTITYCSNLKSIPDLSGTGKWSSGVQVWGLDGGCGGGLG</sequence>
<dbReference type="InterPro" id="IPR032675">
    <property type="entry name" value="LRR_dom_sf"/>
</dbReference>
<proteinExistence type="predicted"/>
<evidence type="ECO:0000313" key="1">
    <source>
        <dbReference type="EMBL" id="SPD32482.1"/>
    </source>
</evidence>
<organism evidence="1">
    <name type="scientific">Fagus sylvatica</name>
    <name type="common">Beechnut</name>
    <dbReference type="NCBI Taxonomy" id="28930"/>
    <lineage>
        <taxon>Eukaryota</taxon>
        <taxon>Viridiplantae</taxon>
        <taxon>Streptophyta</taxon>
        <taxon>Embryophyta</taxon>
        <taxon>Tracheophyta</taxon>
        <taxon>Spermatophyta</taxon>
        <taxon>Magnoliopsida</taxon>
        <taxon>eudicotyledons</taxon>
        <taxon>Gunneridae</taxon>
        <taxon>Pentapetalae</taxon>
        <taxon>rosids</taxon>
        <taxon>fabids</taxon>
        <taxon>Fagales</taxon>
        <taxon>Fagaceae</taxon>
        <taxon>Fagus</taxon>
    </lineage>
</organism>
<name>A0A2N9J5L2_FAGSY</name>
<protein>
    <submittedName>
        <fullName evidence="1">Uncharacterized protein</fullName>
    </submittedName>
</protein>
<dbReference type="Gene3D" id="3.80.10.10">
    <property type="entry name" value="Ribonuclease Inhibitor"/>
    <property type="match status" value="1"/>
</dbReference>
<reference evidence="1" key="1">
    <citation type="submission" date="2018-02" db="EMBL/GenBank/DDBJ databases">
        <authorList>
            <person name="Cohen D.B."/>
            <person name="Kent A.D."/>
        </authorList>
    </citation>
    <scope>NUCLEOTIDE SEQUENCE</scope>
</reference>
<dbReference type="AlphaFoldDB" id="A0A2N9J5L2"/>
<accession>A0A2N9J5L2</accession>
<gene>
    <name evidence="1" type="ORF">FSB_LOCUS60364</name>
</gene>